<protein>
    <submittedName>
        <fullName evidence="2">Uncharacterized protein</fullName>
    </submittedName>
</protein>
<evidence type="ECO:0000313" key="3">
    <source>
        <dbReference type="Proteomes" id="UP000466997"/>
    </source>
</evidence>
<evidence type="ECO:0000313" key="2">
    <source>
        <dbReference type="EMBL" id="BBX14460.1"/>
    </source>
</evidence>
<organism evidence="2 3">
    <name type="scientific">Mycobacterium novum</name>
    <dbReference type="NCBI Taxonomy" id="2492438"/>
    <lineage>
        <taxon>Bacteria</taxon>
        <taxon>Bacillati</taxon>
        <taxon>Actinomycetota</taxon>
        <taxon>Actinomycetes</taxon>
        <taxon>Mycobacteriales</taxon>
        <taxon>Mycobacteriaceae</taxon>
        <taxon>Mycobacterium</taxon>
    </lineage>
</organism>
<accession>A0A7I7JRK2</accession>
<name>A0A7I7JRK2_9MYCO</name>
<proteinExistence type="predicted"/>
<feature type="compositionally biased region" description="Basic and acidic residues" evidence="1">
    <location>
        <begin position="7"/>
        <end position="16"/>
    </location>
</feature>
<gene>
    <name evidence="2" type="ORF">MNVM_35410</name>
</gene>
<dbReference type="EMBL" id="AP022562">
    <property type="protein sequence ID" value="BBX14460.1"/>
    <property type="molecule type" value="Genomic_DNA"/>
</dbReference>
<dbReference type="Proteomes" id="UP000466997">
    <property type="component" value="Chromosome"/>
</dbReference>
<feature type="region of interest" description="Disordered" evidence="1">
    <location>
        <begin position="1"/>
        <end position="32"/>
    </location>
</feature>
<dbReference type="KEGG" id="mnm:MNVM_35410"/>
<sequence>MWCASLDRIKTGRTDRAGAGPSTQQATGWPPMCRDTRWDYNVNLRSRGLGPAGNQKGSASTRLGGSVLTSGGTARFSLLWPNS</sequence>
<dbReference type="AlphaFoldDB" id="A0A7I7JRK2"/>
<keyword evidence="3" id="KW-1185">Reference proteome</keyword>
<evidence type="ECO:0000256" key="1">
    <source>
        <dbReference type="SAM" id="MobiDB-lite"/>
    </source>
</evidence>
<reference evidence="2 3" key="1">
    <citation type="journal article" date="2019" name="Emerg. Microbes Infect.">
        <title>Comprehensive subspecies identification of 175 nontuberculous mycobacteria species based on 7547 genomic profiles.</title>
        <authorList>
            <person name="Matsumoto Y."/>
            <person name="Kinjo T."/>
            <person name="Motooka D."/>
            <person name="Nabeya D."/>
            <person name="Jung N."/>
            <person name="Uechi K."/>
            <person name="Horii T."/>
            <person name="Iida T."/>
            <person name="Fujita J."/>
            <person name="Nakamura S."/>
        </authorList>
    </citation>
    <scope>NUCLEOTIDE SEQUENCE [LARGE SCALE GENOMIC DNA]</scope>
    <source>
        <strain evidence="2 3">JCM 6391</strain>
    </source>
</reference>